<name>A0ABP8RG08_9PSEU</name>
<sequence>MIHTSAAGRSLNDRGPPHGWITQTGLVDPHLGSGGVAMRPHRSPLVDRPRFTMVNAGSGNASPIATDGEAAAMASTPLARLLARQDGLITLAQAAEHGISRRSVGRRVESGVWTRVAPRVHLVHGERFAPAVRVRAASLWSEGVVCGMAAAWCHDLVDRPGPIVEVTVSRSRHPGRVEGVRVRRRDLDPRDVTRRRGMAVLAAPLAVLEVAIAVPDGATLVDSALRRRIGFDDLLSAYRRAMGSTGSARMRELVVAAADRADSRLERMLFQLLRAAGITGWTRNVPFRGWFLDIAFVEARLVIETDGWAWHVEPDRFQTDRRKQNALVEEGWTVLRFTWKDITTEPGAVVARIRRVLAAPPRGATA</sequence>
<comment type="caution">
    <text evidence="4">The sequence shown here is derived from an EMBL/GenBank/DDBJ whole genome shotgun (WGS) entry which is preliminary data.</text>
</comment>
<dbReference type="InterPro" id="IPR007569">
    <property type="entry name" value="DUF559"/>
</dbReference>
<dbReference type="PANTHER" id="PTHR38590">
    <property type="entry name" value="BLL0828 PROTEIN"/>
    <property type="match status" value="1"/>
</dbReference>
<proteinExistence type="predicted"/>
<dbReference type="Proteomes" id="UP001501598">
    <property type="component" value="Unassembled WGS sequence"/>
</dbReference>
<feature type="domain" description="DUF559" evidence="2">
    <location>
        <begin position="261"/>
        <end position="357"/>
    </location>
</feature>
<evidence type="ECO:0008006" key="6">
    <source>
        <dbReference type="Google" id="ProtNLM"/>
    </source>
</evidence>
<dbReference type="InterPro" id="IPR025159">
    <property type="entry name" value="AbiEi_N"/>
</dbReference>
<evidence type="ECO:0000313" key="5">
    <source>
        <dbReference type="Proteomes" id="UP001501598"/>
    </source>
</evidence>
<dbReference type="PANTHER" id="PTHR38590:SF1">
    <property type="entry name" value="BLL0828 PROTEIN"/>
    <property type="match status" value="1"/>
</dbReference>
<dbReference type="EMBL" id="BAABGT010000012">
    <property type="protein sequence ID" value="GAA4537811.1"/>
    <property type="molecule type" value="Genomic_DNA"/>
</dbReference>
<evidence type="ECO:0000256" key="1">
    <source>
        <dbReference type="SAM" id="MobiDB-lite"/>
    </source>
</evidence>
<evidence type="ECO:0000259" key="2">
    <source>
        <dbReference type="Pfam" id="PF04480"/>
    </source>
</evidence>
<feature type="domain" description="AbiEi antitoxin N-terminal" evidence="3">
    <location>
        <begin position="78"/>
        <end position="117"/>
    </location>
</feature>
<protein>
    <recommendedName>
        <fullName evidence="6">Very-short-patch-repair endonuclease</fullName>
    </recommendedName>
</protein>
<evidence type="ECO:0000313" key="4">
    <source>
        <dbReference type="EMBL" id="GAA4537811.1"/>
    </source>
</evidence>
<gene>
    <name evidence="4" type="ORF">GCM10023175_06860</name>
</gene>
<accession>A0ABP8RG08</accession>
<dbReference type="InterPro" id="IPR011335">
    <property type="entry name" value="Restrct_endonuc-II-like"/>
</dbReference>
<feature type="region of interest" description="Disordered" evidence="1">
    <location>
        <begin position="1"/>
        <end position="26"/>
    </location>
</feature>
<dbReference type="Pfam" id="PF04480">
    <property type="entry name" value="DUF559"/>
    <property type="match status" value="1"/>
</dbReference>
<dbReference type="Gene3D" id="3.40.960.10">
    <property type="entry name" value="VSR Endonuclease"/>
    <property type="match status" value="1"/>
</dbReference>
<reference evidence="5" key="1">
    <citation type="journal article" date="2019" name="Int. J. Syst. Evol. Microbiol.">
        <title>The Global Catalogue of Microorganisms (GCM) 10K type strain sequencing project: providing services to taxonomists for standard genome sequencing and annotation.</title>
        <authorList>
            <consortium name="The Broad Institute Genomics Platform"/>
            <consortium name="The Broad Institute Genome Sequencing Center for Infectious Disease"/>
            <person name="Wu L."/>
            <person name="Ma J."/>
        </authorList>
    </citation>
    <scope>NUCLEOTIDE SEQUENCE [LARGE SCALE GENOMIC DNA]</scope>
    <source>
        <strain evidence="5">JCM 17906</strain>
    </source>
</reference>
<dbReference type="Pfam" id="PF13338">
    <property type="entry name" value="AbiEi_4"/>
    <property type="match status" value="1"/>
</dbReference>
<dbReference type="SUPFAM" id="SSF52980">
    <property type="entry name" value="Restriction endonuclease-like"/>
    <property type="match status" value="1"/>
</dbReference>
<keyword evidence="5" id="KW-1185">Reference proteome</keyword>
<dbReference type="InterPro" id="IPR047216">
    <property type="entry name" value="Endonuclease_DUF559_bact"/>
</dbReference>
<evidence type="ECO:0000259" key="3">
    <source>
        <dbReference type="Pfam" id="PF13338"/>
    </source>
</evidence>
<organism evidence="4 5">
    <name type="scientific">Pseudonocardia xishanensis</name>
    <dbReference type="NCBI Taxonomy" id="630995"/>
    <lineage>
        <taxon>Bacteria</taxon>
        <taxon>Bacillati</taxon>
        <taxon>Actinomycetota</taxon>
        <taxon>Actinomycetes</taxon>
        <taxon>Pseudonocardiales</taxon>
        <taxon>Pseudonocardiaceae</taxon>
        <taxon>Pseudonocardia</taxon>
    </lineage>
</organism>